<protein>
    <submittedName>
        <fullName evidence="2">Uncharacterized protein</fullName>
    </submittedName>
</protein>
<dbReference type="EMBL" id="BMNL01000004">
    <property type="protein sequence ID" value="GGP22452.1"/>
    <property type="molecule type" value="Genomic_DNA"/>
</dbReference>
<organism evidence="2 3">
    <name type="scientific">Thermocladium modestius</name>
    <dbReference type="NCBI Taxonomy" id="62609"/>
    <lineage>
        <taxon>Archaea</taxon>
        <taxon>Thermoproteota</taxon>
        <taxon>Thermoprotei</taxon>
        <taxon>Thermoproteales</taxon>
        <taxon>Thermoproteaceae</taxon>
        <taxon>Thermocladium</taxon>
    </lineage>
</organism>
<sequence length="770" mass="82737">MDTKTLGLTALAVALLVVAAVGFYEYSTASAKVSSLNSSIQMYKSSLQAAEANASKYESLYFNASKYEAMYMALYNNAERNYTTYLGLYEKLSSSGLTEMAQQYAEGAALDVAFQFWDGIAIENPSDVLPLLSSNFTANVLGSPFPGTYSYSSFNSTWLSSFFGNYETVYFYTTAPPNVARIGNSTFSVSAVVQFFVAPTQDPVYLQVFNASNTIIIKLVNGKFLITSLSWTGNELPPSAVITGYPSQHSMQANQALETYLSELNGLGAELPPAQLSQSFAPTATLSVAGQLPPALKPGNYSGLASIENFFGNWDNYFIFVAEYAQNLLPNGTAVSPMVSVALQPNGTEAVVTANDTVFIGFVNKGEAGFPAIYDLHASITTVLMYNSTAAQWQITYQDWNVTEASLAGDTLYYNLNTPTFTVVGERTVTVNASLGAVIRLGNLIAVVRPGTYAELPNGTLESLYNFSLVDLGMQAVYAPEPGLTPLYAFAFAVDGQISPQYSLVNSAKQPSPVITVAFAPDTWTSWTWFGGSFNGSTYVGGSYKFPDQWIYGNGVIVNDKFFKPVIWVFESSQTPLGEAPVAVQVPISSAFGLTPISAYSFAVNGTDGGVIQAGNIIAVIQPGTYINTQSSTLKYYNFSVIFYSPSSVTAPAPGQLPALVFAYAVDGQVTFSDTATQPFITVIEAPSVNSSMWTWGEKNGAYTYLFRDPIITGKGLIVNLTFLKPVPWVLSLEQLMPPSTSTTMSQTTSTTSTTTSTTSAPPPSYTWGG</sequence>
<reference evidence="2" key="2">
    <citation type="submission" date="2020-09" db="EMBL/GenBank/DDBJ databases">
        <authorList>
            <person name="Sun Q."/>
            <person name="Ohkuma M."/>
        </authorList>
    </citation>
    <scope>NUCLEOTIDE SEQUENCE</scope>
    <source>
        <strain evidence="2">JCM 10088</strain>
    </source>
</reference>
<evidence type="ECO:0000256" key="1">
    <source>
        <dbReference type="SAM" id="MobiDB-lite"/>
    </source>
</evidence>
<gene>
    <name evidence="2" type="ORF">GCM10007981_18570</name>
</gene>
<feature type="compositionally biased region" description="Low complexity" evidence="1">
    <location>
        <begin position="739"/>
        <end position="760"/>
    </location>
</feature>
<feature type="compositionally biased region" description="Pro residues" evidence="1">
    <location>
        <begin position="761"/>
        <end position="770"/>
    </location>
</feature>
<dbReference type="AlphaFoldDB" id="A0A830GYQ7"/>
<dbReference type="Proteomes" id="UP000610960">
    <property type="component" value="Unassembled WGS sequence"/>
</dbReference>
<reference evidence="2" key="1">
    <citation type="journal article" date="2014" name="Int. J. Syst. Evol. Microbiol.">
        <title>Complete genome sequence of Corynebacterium casei LMG S-19264T (=DSM 44701T), isolated from a smear-ripened cheese.</title>
        <authorList>
            <consortium name="US DOE Joint Genome Institute (JGI-PGF)"/>
            <person name="Walter F."/>
            <person name="Albersmeier A."/>
            <person name="Kalinowski J."/>
            <person name="Ruckert C."/>
        </authorList>
    </citation>
    <scope>NUCLEOTIDE SEQUENCE</scope>
    <source>
        <strain evidence="2">JCM 10088</strain>
    </source>
</reference>
<dbReference type="RefSeq" id="WP_188597115.1">
    <property type="nucleotide sequence ID" value="NZ_BMNL01000004.1"/>
</dbReference>
<feature type="region of interest" description="Disordered" evidence="1">
    <location>
        <begin position="739"/>
        <end position="770"/>
    </location>
</feature>
<keyword evidence="3" id="KW-1185">Reference proteome</keyword>
<comment type="caution">
    <text evidence="2">The sequence shown here is derived from an EMBL/GenBank/DDBJ whole genome shotgun (WGS) entry which is preliminary data.</text>
</comment>
<dbReference type="OrthoDB" id="28630at2157"/>
<evidence type="ECO:0000313" key="2">
    <source>
        <dbReference type="EMBL" id="GGP22452.1"/>
    </source>
</evidence>
<accession>A0A830GYQ7</accession>
<proteinExistence type="predicted"/>
<name>A0A830GYQ7_9CREN</name>
<evidence type="ECO:0000313" key="3">
    <source>
        <dbReference type="Proteomes" id="UP000610960"/>
    </source>
</evidence>